<dbReference type="RefSeq" id="WP_006039839.1">
    <property type="nucleotide sequence ID" value="NZ_AEDD01000011.1"/>
</dbReference>
<dbReference type="GO" id="GO:0000155">
    <property type="term" value="F:phosphorelay sensor kinase activity"/>
    <property type="evidence" value="ECO:0007669"/>
    <property type="project" value="InterPro"/>
</dbReference>
<dbReference type="EMBL" id="AEDD01000011">
    <property type="protein sequence ID" value="EFM09316.1"/>
    <property type="molecule type" value="Genomic_DNA"/>
</dbReference>
<accession>E0IDW2</accession>
<feature type="transmembrane region" description="Helical" evidence="4">
    <location>
        <begin position="7"/>
        <end position="25"/>
    </location>
</feature>
<dbReference type="InterPro" id="IPR039506">
    <property type="entry name" value="SPOB_a"/>
</dbReference>
<reference evidence="6 7" key="1">
    <citation type="submission" date="2010-07" db="EMBL/GenBank/DDBJ databases">
        <title>The draft genome of Paenibacillus curdlanolyticus YK9.</title>
        <authorList>
            <consortium name="US DOE Joint Genome Institute (JGI-PGF)"/>
            <person name="Lucas S."/>
            <person name="Copeland A."/>
            <person name="Lapidus A."/>
            <person name="Cheng J.-F."/>
            <person name="Bruce D."/>
            <person name="Goodwin L."/>
            <person name="Pitluck S."/>
            <person name="Land M.L."/>
            <person name="Hauser L."/>
            <person name="Chang Y.-J."/>
            <person name="Jeffries C."/>
            <person name="Anderson I.J."/>
            <person name="Johnson E."/>
            <person name="Loganathan U."/>
            <person name="Mulhopadhyay B."/>
            <person name="Kyrpides N."/>
            <person name="Woyke T.J."/>
        </authorList>
    </citation>
    <scope>NUCLEOTIDE SEQUENCE [LARGE SCALE GENOMIC DNA]</scope>
    <source>
        <strain evidence="6 7">YK9</strain>
    </source>
</reference>
<dbReference type="Proteomes" id="UP000005387">
    <property type="component" value="Unassembled WGS sequence"/>
</dbReference>
<dbReference type="Gene3D" id="1.10.287.130">
    <property type="match status" value="1"/>
</dbReference>
<dbReference type="AlphaFoldDB" id="E0IDW2"/>
<dbReference type="InterPro" id="IPR016120">
    <property type="entry name" value="Sig_transdc_His_kin_SpoOB"/>
</dbReference>
<evidence type="ECO:0000256" key="1">
    <source>
        <dbReference type="ARBA" id="ARBA00022553"/>
    </source>
</evidence>
<keyword evidence="1" id="KW-0597">Phosphoprotein</keyword>
<feature type="domain" description="SpoOB alpha-helical" evidence="5">
    <location>
        <begin position="69"/>
        <end position="119"/>
    </location>
</feature>
<dbReference type="OrthoDB" id="2375606at2"/>
<dbReference type="eggNOG" id="COG3290">
    <property type="taxonomic scope" value="Bacteria"/>
</dbReference>
<evidence type="ECO:0000259" key="5">
    <source>
        <dbReference type="Pfam" id="PF14689"/>
    </source>
</evidence>
<evidence type="ECO:0000313" key="7">
    <source>
        <dbReference type="Proteomes" id="UP000005387"/>
    </source>
</evidence>
<dbReference type="SUPFAM" id="SSF55890">
    <property type="entry name" value="Sporulation response regulatory protein Spo0B"/>
    <property type="match status" value="1"/>
</dbReference>
<keyword evidence="4" id="KW-0472">Membrane</keyword>
<name>E0IDW2_9BACL</name>
<dbReference type="STRING" id="717606.PaecuDRAFT_3853"/>
<sequence>MKRVGSAKLYVSVSLLLPAACLFIWRTAWWPIVVFVVWSAITIVLWMYSERKEQRDRQARLGHALQTSAIRTLNHHRHDWMNDLQVLYGYIRMNKQDKAVQYVEGIRERMIAESRIAKLGVPSLVTYLQSFRTMTHSLQLHVVIDGELDLEELPIDKNGVAETLIDLMNMYRFGMKQRTGEPAKLTLQLARDDKSLHAVFFYDGEWNDIDDALHKIKQRLRNSPLQPISSEQSLAELPLKAELRG</sequence>
<feature type="transmembrane region" description="Helical" evidence="4">
    <location>
        <begin position="31"/>
        <end position="48"/>
    </location>
</feature>
<evidence type="ECO:0000313" key="6">
    <source>
        <dbReference type="EMBL" id="EFM09316.1"/>
    </source>
</evidence>
<dbReference type="Pfam" id="PF14689">
    <property type="entry name" value="SPOB_a"/>
    <property type="match status" value="1"/>
</dbReference>
<organism evidence="6 7">
    <name type="scientific">Paenibacillus curdlanolyticus YK9</name>
    <dbReference type="NCBI Taxonomy" id="717606"/>
    <lineage>
        <taxon>Bacteria</taxon>
        <taxon>Bacillati</taxon>
        <taxon>Bacillota</taxon>
        <taxon>Bacilli</taxon>
        <taxon>Bacillales</taxon>
        <taxon>Paenibacillaceae</taxon>
        <taxon>Paenibacillus</taxon>
    </lineage>
</organism>
<evidence type="ECO:0000256" key="4">
    <source>
        <dbReference type="SAM" id="Phobius"/>
    </source>
</evidence>
<keyword evidence="4" id="KW-0812">Transmembrane</keyword>
<keyword evidence="3 6" id="KW-0418">Kinase</keyword>
<keyword evidence="7" id="KW-1185">Reference proteome</keyword>
<evidence type="ECO:0000256" key="3">
    <source>
        <dbReference type="ARBA" id="ARBA00022777"/>
    </source>
</evidence>
<keyword evidence="4" id="KW-1133">Transmembrane helix</keyword>
<keyword evidence="2" id="KW-0808">Transferase</keyword>
<evidence type="ECO:0000256" key="2">
    <source>
        <dbReference type="ARBA" id="ARBA00022679"/>
    </source>
</evidence>
<proteinExistence type="predicted"/>
<protein>
    <submittedName>
        <fullName evidence="6">Signal transduction histidine kinase regulating citrate/malate metabolism</fullName>
    </submittedName>
</protein>
<gene>
    <name evidence="6" type="ORF">PaecuDRAFT_3853</name>
</gene>